<dbReference type="EMBL" id="QQWC01000005">
    <property type="protein sequence ID" value="REJ40529.1"/>
    <property type="molecule type" value="Genomic_DNA"/>
</dbReference>
<dbReference type="Proteomes" id="UP000256873">
    <property type="component" value="Unassembled WGS sequence"/>
</dbReference>
<proteinExistence type="predicted"/>
<reference evidence="1 2" key="1">
    <citation type="submission" date="2017-10" db="EMBL/GenBank/DDBJ databases">
        <title>A large-scale comparative metagenomic study reveals the eutrophication-driven functional interactions in six Microcystis-epibionts communities.</title>
        <authorList>
            <person name="Li Q."/>
            <person name="Lin F."/>
        </authorList>
    </citation>
    <scope>NUCLEOTIDE SEQUENCE [LARGE SCALE GENOMIC DNA]</scope>
    <source>
        <strain evidence="1">TF09</strain>
    </source>
</reference>
<organism evidence="1 2">
    <name type="scientific">Microcystis flos-aquae TF09</name>
    <dbReference type="NCBI Taxonomy" id="2060473"/>
    <lineage>
        <taxon>Bacteria</taxon>
        <taxon>Bacillati</taxon>
        <taxon>Cyanobacteriota</taxon>
        <taxon>Cyanophyceae</taxon>
        <taxon>Oscillatoriophycideae</taxon>
        <taxon>Chroococcales</taxon>
        <taxon>Microcystaceae</taxon>
        <taxon>Microcystis</taxon>
    </lineage>
</organism>
<comment type="caution">
    <text evidence="1">The sequence shown here is derived from an EMBL/GenBank/DDBJ whole genome shotgun (WGS) entry which is preliminary data.</text>
</comment>
<evidence type="ECO:0000313" key="1">
    <source>
        <dbReference type="EMBL" id="REJ40529.1"/>
    </source>
</evidence>
<protein>
    <recommendedName>
        <fullName evidence="3">PIN domain-containing protein</fullName>
    </recommendedName>
</protein>
<accession>A0A3E0KZ32</accession>
<gene>
    <name evidence="1" type="ORF">DWQ54_19850</name>
</gene>
<dbReference type="AlphaFoldDB" id="A0A3E0KZ32"/>
<evidence type="ECO:0000313" key="2">
    <source>
        <dbReference type="Proteomes" id="UP000256873"/>
    </source>
</evidence>
<sequence length="65" mass="7197">MNAVDTNVLIYVNYSRYPSKQAIAASLVANLTEGVLIWQVACEYLAASRKLEPFGYCLSFAHPTN</sequence>
<name>A0A3E0KZ32_9CHRO</name>
<evidence type="ECO:0008006" key="3">
    <source>
        <dbReference type="Google" id="ProtNLM"/>
    </source>
</evidence>